<dbReference type="InterPro" id="IPR015424">
    <property type="entry name" value="PyrdxlP-dep_Trfase"/>
</dbReference>
<dbReference type="InterPro" id="IPR000192">
    <property type="entry name" value="Aminotrans_V_dom"/>
</dbReference>
<feature type="modified residue" description="N6-(pyridoxal phosphate)lysine" evidence="5">
    <location>
        <position position="191"/>
    </location>
</feature>
<evidence type="ECO:0000313" key="10">
    <source>
        <dbReference type="Proteomes" id="UP000505077"/>
    </source>
</evidence>
<sequence>MLNKPRLLTPGPTPLPEQVRLALARDMLHHRKSEFTACMHRVQTQLRVLFGTEQVVLPLSCSGTGAMTAAVHGLFRQNEKVLVVNAGKFGERWEHIAKTRGLDTAAISLPWGEGVQPQTVEQALDDDPRITGVLLQLSETSTGVLHPVQEIAAVTRKRKQLLVVDGISAVGLSPCPMDEWGIDCLLTGSQKGLMLPPGLALLALSERAWEKAATVPADCFYFNLLKEKTNAEKGQTLFTSPVNLILGLDESLALLLKNGLDALYAKQWALTMLTRCGLRAMGLRLLAERHFAWGITSALLPDGIDGSLVLRLAQENHGVIMAGGQDNLKGRIVRIGHMGWVDWADVVAGLYALNCSLHDAGGFCGARDYLEQALNAYSIALRLKLGQIPDSRSLTGQN</sequence>
<dbReference type="PROSITE" id="PS00595">
    <property type="entry name" value="AA_TRANSFER_CLASS_5"/>
    <property type="match status" value="1"/>
</dbReference>
<comment type="similarity">
    <text evidence="2 6">Belongs to the class-V pyridoxal-phosphate-dependent aminotransferase family.</text>
</comment>
<dbReference type="Proteomes" id="UP000505077">
    <property type="component" value="Unassembled WGS sequence"/>
</dbReference>
<dbReference type="InterPro" id="IPR015421">
    <property type="entry name" value="PyrdxlP-dep_Trfase_major"/>
</dbReference>
<dbReference type="PANTHER" id="PTHR21152">
    <property type="entry name" value="AMINOTRANSFERASE CLASS V"/>
    <property type="match status" value="1"/>
</dbReference>
<dbReference type="AlphaFoldDB" id="A0A6L2R444"/>
<comment type="caution">
    <text evidence="9">The sequence shown here is derived from an EMBL/GenBank/DDBJ whole genome shotgun (WGS) entry which is preliminary data.</text>
</comment>
<dbReference type="SUPFAM" id="SSF53383">
    <property type="entry name" value="PLP-dependent transferases"/>
    <property type="match status" value="1"/>
</dbReference>
<dbReference type="InterPro" id="IPR020578">
    <property type="entry name" value="Aminotrans_V_PyrdxlP_BS"/>
</dbReference>
<evidence type="ECO:0000256" key="3">
    <source>
        <dbReference type="ARBA" id="ARBA00022898"/>
    </source>
</evidence>
<dbReference type="EMBL" id="BLLL01000001">
    <property type="protein sequence ID" value="GFH62348.1"/>
    <property type="molecule type" value="Genomic_DNA"/>
</dbReference>
<dbReference type="InterPro" id="IPR024169">
    <property type="entry name" value="SP_NH2Trfase/AEP_transaminase"/>
</dbReference>
<organism evidence="9 10">
    <name type="scientific">Candidatus Desulfovibrio kirbyi</name>
    <dbReference type="NCBI Taxonomy" id="2696086"/>
    <lineage>
        <taxon>Bacteria</taxon>
        <taxon>Pseudomonadati</taxon>
        <taxon>Thermodesulfobacteriota</taxon>
        <taxon>Desulfovibrionia</taxon>
        <taxon>Desulfovibrionales</taxon>
        <taxon>Desulfovibrionaceae</taxon>
        <taxon>Desulfovibrio</taxon>
    </lineage>
</organism>
<proteinExistence type="inferred from homology"/>
<evidence type="ECO:0000256" key="1">
    <source>
        <dbReference type="ARBA" id="ARBA00001933"/>
    </source>
</evidence>
<accession>A0A6L2R444</accession>
<feature type="binding site" evidence="4">
    <location>
        <position position="334"/>
    </location>
    <ligand>
        <name>substrate</name>
    </ligand>
</feature>
<dbReference type="GO" id="GO:0004760">
    <property type="term" value="F:L-serine-pyruvate transaminase activity"/>
    <property type="evidence" value="ECO:0007669"/>
    <property type="project" value="TreeGrafter"/>
</dbReference>
<dbReference type="InterPro" id="IPR015422">
    <property type="entry name" value="PyrdxlP-dep_Trfase_small"/>
</dbReference>
<dbReference type="Gene3D" id="3.90.1150.10">
    <property type="entry name" value="Aspartate Aminotransferase, domain 1"/>
    <property type="match status" value="1"/>
</dbReference>
<name>A0A6L2R444_9BACT</name>
<dbReference type="GO" id="GO:0008453">
    <property type="term" value="F:alanine-glyoxylate transaminase activity"/>
    <property type="evidence" value="ECO:0007669"/>
    <property type="project" value="TreeGrafter"/>
</dbReference>
<dbReference type="Gene3D" id="3.40.640.10">
    <property type="entry name" value="Type I PLP-dependent aspartate aminotransferase-like (Major domain)"/>
    <property type="match status" value="1"/>
</dbReference>
<dbReference type="PIRSF" id="PIRSF000524">
    <property type="entry name" value="SPT"/>
    <property type="match status" value="1"/>
</dbReference>
<evidence type="ECO:0000256" key="4">
    <source>
        <dbReference type="PIRSR" id="PIRSR000524-1"/>
    </source>
</evidence>
<dbReference type="GO" id="GO:0019265">
    <property type="term" value="P:glycine biosynthetic process, by transamination of glyoxylate"/>
    <property type="evidence" value="ECO:0007669"/>
    <property type="project" value="TreeGrafter"/>
</dbReference>
<evidence type="ECO:0000256" key="5">
    <source>
        <dbReference type="PIRSR" id="PIRSR000524-50"/>
    </source>
</evidence>
<evidence type="ECO:0000256" key="2">
    <source>
        <dbReference type="ARBA" id="ARBA00009236"/>
    </source>
</evidence>
<feature type="domain" description="Aminotransferase class V" evidence="8">
    <location>
        <begin position="25"/>
        <end position="325"/>
    </location>
</feature>
<evidence type="ECO:0000313" key="9">
    <source>
        <dbReference type="EMBL" id="GFH62348.1"/>
    </source>
</evidence>
<keyword evidence="3 5" id="KW-0663">Pyridoxal phosphate</keyword>
<evidence type="ECO:0000256" key="7">
    <source>
        <dbReference type="RuleBase" id="RU004504"/>
    </source>
</evidence>
<dbReference type="Pfam" id="PF00266">
    <property type="entry name" value="Aminotran_5"/>
    <property type="match status" value="1"/>
</dbReference>
<evidence type="ECO:0000259" key="8">
    <source>
        <dbReference type="Pfam" id="PF00266"/>
    </source>
</evidence>
<gene>
    <name evidence="9" type="ORF">ZNDK_0119</name>
</gene>
<comment type="cofactor">
    <cofactor evidence="1 5 7">
        <name>pyridoxal 5'-phosphate</name>
        <dbReference type="ChEBI" id="CHEBI:597326"/>
    </cofactor>
</comment>
<protein>
    <submittedName>
        <fullName evidence="9">Serine-glyoxylate transaminase</fullName>
    </submittedName>
</protein>
<reference evidence="9 10" key="1">
    <citation type="journal article" date="2020" name="ISME J.">
        <title>Parallel Reductive Genome Evolution in Desulfovibrio Ectosymbionts Independently Acquired by Trichonympha Protists in the Termite Gut.</title>
        <authorList>
            <person name="Takeuchi M."/>
            <person name="Kuwahara H."/>
            <person name="Murakami T."/>
            <person name="Takahashi K."/>
            <person name="Kajitani R."/>
            <person name="Toyoda A."/>
            <person name="Itoh T."/>
            <person name="Ohkuma M."/>
            <person name="Hongoh Y."/>
        </authorList>
    </citation>
    <scope>NUCLEOTIDE SEQUENCE [LARGE SCALE GENOMIC DNA]</scope>
    <source>
        <strain evidence="9">ZnDsv-02</strain>
    </source>
</reference>
<dbReference type="PANTHER" id="PTHR21152:SF40">
    <property type="entry name" value="ALANINE--GLYOXYLATE AMINOTRANSFERASE"/>
    <property type="match status" value="1"/>
</dbReference>
<evidence type="ECO:0000256" key="6">
    <source>
        <dbReference type="RuleBase" id="RU004075"/>
    </source>
</evidence>